<reference evidence="9 10" key="1">
    <citation type="submission" date="2019-07" db="EMBL/GenBank/DDBJ databases">
        <title>Whole genome shotgun sequence of Rhodospirillum oryzae NBRC 107573.</title>
        <authorList>
            <person name="Hosoyama A."/>
            <person name="Uohara A."/>
            <person name="Ohji S."/>
            <person name="Ichikawa N."/>
        </authorList>
    </citation>
    <scope>NUCLEOTIDE SEQUENCE [LARGE SCALE GENOMIC DNA]</scope>
    <source>
        <strain evidence="9 10">NBRC 107573</strain>
    </source>
</reference>
<dbReference type="PANTHER" id="PTHR45663:SF11">
    <property type="entry name" value="GEO12009P1"/>
    <property type="match status" value="1"/>
</dbReference>
<dbReference type="GO" id="GO:0005829">
    <property type="term" value="C:cytosol"/>
    <property type="evidence" value="ECO:0007669"/>
    <property type="project" value="TreeGrafter"/>
</dbReference>
<evidence type="ECO:0000256" key="5">
    <source>
        <dbReference type="ARBA" id="ARBA00023284"/>
    </source>
</evidence>
<dbReference type="Pfam" id="PF14559">
    <property type="entry name" value="TPR_19"/>
    <property type="match status" value="1"/>
</dbReference>
<feature type="repeat" description="TPR" evidence="7">
    <location>
        <begin position="136"/>
        <end position="169"/>
    </location>
</feature>
<keyword evidence="3" id="KW-0249">Electron transport</keyword>
<dbReference type="PRINTS" id="PR00421">
    <property type="entry name" value="THIOREDOXIN"/>
</dbReference>
<evidence type="ECO:0000259" key="8">
    <source>
        <dbReference type="PROSITE" id="PS51352"/>
    </source>
</evidence>
<comment type="similarity">
    <text evidence="1">Belongs to the thioredoxin family.</text>
</comment>
<dbReference type="SUPFAM" id="SSF48452">
    <property type="entry name" value="TPR-like"/>
    <property type="match status" value="1"/>
</dbReference>
<dbReference type="PROSITE" id="PS51352">
    <property type="entry name" value="THIOREDOXIN_2"/>
    <property type="match status" value="1"/>
</dbReference>
<comment type="caution">
    <text evidence="9">The sequence shown here is derived from an EMBL/GenBank/DDBJ whole genome shotgun (WGS) entry which is preliminary data.</text>
</comment>
<keyword evidence="2" id="KW-0813">Transport</keyword>
<dbReference type="RefSeq" id="WP_147163807.1">
    <property type="nucleotide sequence ID" value="NZ_BJZO01000048.1"/>
</dbReference>
<evidence type="ECO:0000256" key="3">
    <source>
        <dbReference type="ARBA" id="ARBA00022982"/>
    </source>
</evidence>
<dbReference type="SMART" id="SM00028">
    <property type="entry name" value="TPR"/>
    <property type="match status" value="2"/>
</dbReference>
<evidence type="ECO:0000256" key="2">
    <source>
        <dbReference type="ARBA" id="ARBA00022448"/>
    </source>
</evidence>
<dbReference type="Pfam" id="PF00085">
    <property type="entry name" value="Thioredoxin"/>
    <property type="match status" value="1"/>
</dbReference>
<dbReference type="SUPFAM" id="SSF52833">
    <property type="entry name" value="Thioredoxin-like"/>
    <property type="match status" value="1"/>
</dbReference>
<dbReference type="OrthoDB" id="9790390at2"/>
<evidence type="ECO:0000256" key="6">
    <source>
        <dbReference type="NCBIfam" id="TIGR01068"/>
    </source>
</evidence>
<dbReference type="AlphaFoldDB" id="A0A512H8Q3"/>
<evidence type="ECO:0000256" key="4">
    <source>
        <dbReference type="ARBA" id="ARBA00023157"/>
    </source>
</evidence>
<keyword evidence="5" id="KW-0676">Redox-active center</keyword>
<dbReference type="CDD" id="cd02947">
    <property type="entry name" value="TRX_family"/>
    <property type="match status" value="1"/>
</dbReference>
<name>A0A512H8Q3_9PROT</name>
<dbReference type="InterPro" id="IPR011990">
    <property type="entry name" value="TPR-like_helical_dom_sf"/>
</dbReference>
<dbReference type="InterPro" id="IPR005746">
    <property type="entry name" value="Thioredoxin"/>
</dbReference>
<dbReference type="Proteomes" id="UP000321567">
    <property type="component" value="Unassembled WGS sequence"/>
</dbReference>
<accession>A0A512H8Q3</accession>
<evidence type="ECO:0000256" key="1">
    <source>
        <dbReference type="ARBA" id="ARBA00008987"/>
    </source>
</evidence>
<dbReference type="InterPro" id="IPR017937">
    <property type="entry name" value="Thioredoxin_CS"/>
</dbReference>
<dbReference type="FunFam" id="3.40.30.10:FF:000001">
    <property type="entry name" value="Thioredoxin"/>
    <property type="match status" value="1"/>
</dbReference>
<evidence type="ECO:0000256" key="7">
    <source>
        <dbReference type="PROSITE-ProRule" id="PRU00339"/>
    </source>
</evidence>
<dbReference type="Gene3D" id="1.25.40.10">
    <property type="entry name" value="Tetratricopeptide repeat domain"/>
    <property type="match status" value="2"/>
</dbReference>
<dbReference type="GO" id="GO:0015035">
    <property type="term" value="F:protein-disulfide reductase activity"/>
    <property type="evidence" value="ECO:0007669"/>
    <property type="project" value="UniProtKB-UniRule"/>
</dbReference>
<protein>
    <recommendedName>
        <fullName evidence="6">Thioredoxin</fullName>
    </recommendedName>
</protein>
<keyword evidence="10" id="KW-1185">Reference proteome</keyword>
<dbReference type="Pfam" id="PF14561">
    <property type="entry name" value="TPR_20"/>
    <property type="match status" value="1"/>
</dbReference>
<evidence type="ECO:0000313" key="10">
    <source>
        <dbReference type="Proteomes" id="UP000321567"/>
    </source>
</evidence>
<sequence>MPSIFDAHAPAQPPKPQGFAPPLVIESSTAQFVTDVIEASRQGPVIVDFWAPWCGPCKTLGPALERAVTRMNGAVRMVKINVDENQALAGQFRIQSIPTVYAFLDGKPVDGFMGALPESQIKTFVERLAGDTGAALEDLLAQAQAFLDEGAVDDAIDLFQQALTLDPAHGGAMAGILRCQMALGDVEAVREALAELPPALANHADIAAVRATLELADQTAGASADVRRLQAQVDANPDDHQARLDLALALFGAGDPEGAGEQLLESIRRDRTWNDAAARQQLLKFWEALGPTHPATVQGRRRLSSILFA</sequence>
<keyword evidence="4" id="KW-1015">Disulfide bond</keyword>
<gene>
    <name evidence="9" type="ORF">ROR02_19110</name>
</gene>
<dbReference type="InterPro" id="IPR036249">
    <property type="entry name" value="Thioredoxin-like_sf"/>
</dbReference>
<proteinExistence type="inferred from homology"/>
<dbReference type="Gene3D" id="3.40.30.10">
    <property type="entry name" value="Glutaredoxin"/>
    <property type="match status" value="1"/>
</dbReference>
<evidence type="ECO:0000313" key="9">
    <source>
        <dbReference type="EMBL" id="GEO81780.1"/>
    </source>
</evidence>
<dbReference type="InterPro" id="IPR019734">
    <property type="entry name" value="TPR_rpt"/>
</dbReference>
<dbReference type="GO" id="GO:0045454">
    <property type="term" value="P:cell redox homeostasis"/>
    <property type="evidence" value="ECO:0007669"/>
    <property type="project" value="TreeGrafter"/>
</dbReference>
<dbReference type="PROSITE" id="PS50005">
    <property type="entry name" value="TPR"/>
    <property type="match status" value="1"/>
</dbReference>
<dbReference type="InterPro" id="IPR013766">
    <property type="entry name" value="Thioredoxin_domain"/>
</dbReference>
<keyword evidence="7" id="KW-0802">TPR repeat</keyword>
<dbReference type="GO" id="GO:0006950">
    <property type="term" value="P:response to stress"/>
    <property type="evidence" value="ECO:0007669"/>
    <property type="project" value="UniProtKB-ARBA"/>
</dbReference>
<feature type="domain" description="Thioredoxin" evidence="8">
    <location>
        <begin position="14"/>
        <end position="130"/>
    </location>
</feature>
<organism evidence="9 10">
    <name type="scientific">Pararhodospirillum oryzae</name>
    <dbReference type="NCBI Taxonomy" id="478448"/>
    <lineage>
        <taxon>Bacteria</taxon>
        <taxon>Pseudomonadati</taxon>
        <taxon>Pseudomonadota</taxon>
        <taxon>Alphaproteobacteria</taxon>
        <taxon>Rhodospirillales</taxon>
        <taxon>Rhodospirillaceae</taxon>
        <taxon>Pararhodospirillum</taxon>
    </lineage>
</organism>
<dbReference type="EMBL" id="BJZO01000048">
    <property type="protein sequence ID" value="GEO81780.1"/>
    <property type="molecule type" value="Genomic_DNA"/>
</dbReference>
<dbReference type="NCBIfam" id="TIGR01068">
    <property type="entry name" value="thioredoxin"/>
    <property type="match status" value="1"/>
</dbReference>
<dbReference type="PROSITE" id="PS00194">
    <property type="entry name" value="THIOREDOXIN_1"/>
    <property type="match status" value="1"/>
</dbReference>
<dbReference type="PANTHER" id="PTHR45663">
    <property type="entry name" value="GEO12009P1"/>
    <property type="match status" value="1"/>
</dbReference>